<reference evidence="3" key="1">
    <citation type="submission" date="2018-02" db="EMBL/GenBank/DDBJ databases">
        <authorList>
            <person name="Cohen D.B."/>
            <person name="Kent A.D."/>
        </authorList>
    </citation>
    <scope>NUCLEOTIDE SEQUENCE</scope>
</reference>
<evidence type="ECO:0000256" key="1">
    <source>
        <dbReference type="SAM" id="MobiDB-lite"/>
    </source>
</evidence>
<dbReference type="AlphaFoldDB" id="A0A2N9HV22"/>
<name>A0A2N9HV22_FAGSY</name>
<feature type="region of interest" description="Disordered" evidence="1">
    <location>
        <begin position="15"/>
        <end position="36"/>
    </location>
</feature>
<feature type="transmembrane region" description="Helical" evidence="2">
    <location>
        <begin position="99"/>
        <end position="116"/>
    </location>
</feature>
<dbReference type="CDD" id="cd09272">
    <property type="entry name" value="RNase_HI_RT_Ty1"/>
    <property type="match status" value="1"/>
</dbReference>
<keyword evidence="2" id="KW-0812">Transmembrane</keyword>
<dbReference type="PANTHER" id="PTHR11439:SF461">
    <property type="entry name" value="OS10G0432200 PROTEIN"/>
    <property type="match status" value="1"/>
</dbReference>
<organism evidence="3">
    <name type="scientific">Fagus sylvatica</name>
    <name type="common">Beechnut</name>
    <dbReference type="NCBI Taxonomy" id="28930"/>
    <lineage>
        <taxon>Eukaryota</taxon>
        <taxon>Viridiplantae</taxon>
        <taxon>Streptophyta</taxon>
        <taxon>Embryophyta</taxon>
        <taxon>Tracheophyta</taxon>
        <taxon>Spermatophyta</taxon>
        <taxon>Magnoliopsida</taxon>
        <taxon>eudicotyledons</taxon>
        <taxon>Gunneridae</taxon>
        <taxon>Pentapetalae</taxon>
        <taxon>rosids</taxon>
        <taxon>fabids</taxon>
        <taxon>Fagales</taxon>
        <taxon>Fagaceae</taxon>
        <taxon>Fagus</taxon>
    </lineage>
</organism>
<evidence type="ECO:0000256" key="2">
    <source>
        <dbReference type="SAM" id="Phobius"/>
    </source>
</evidence>
<sequence>MARLVETAALSESSCSFTTSNDDDSSSTTTEPTSNISPNVRFKRSITYWEKGELLGRGSFGSVYEGISDLDYLIVTRLDITHVVHLVSQFLAALHSTHYVGILLTAALLLVFVSFWETILFPGVLLEDVGLTHSSPTVIHCDNRSVIQIAHNDVFLERTKHIEIDCHLVRHHLCAGILRLLPVSSSDQIANIFMKTFLPGRFRDFVSKLKMASVLSLMGDVNIFSKANRVHEDFIYNLQNLMAAAMGPRTLHLRMQHEKILAHLKIDGAAVKSKEFVSVTENNKTNLNAEKMSDE</sequence>
<evidence type="ECO:0000313" key="3">
    <source>
        <dbReference type="EMBL" id="SPD15915.1"/>
    </source>
</evidence>
<dbReference type="PANTHER" id="PTHR11439">
    <property type="entry name" value="GAG-POL-RELATED RETROTRANSPOSON"/>
    <property type="match status" value="1"/>
</dbReference>
<keyword evidence="2" id="KW-1133">Transmembrane helix</keyword>
<gene>
    <name evidence="3" type="ORF">FSB_LOCUS43797</name>
</gene>
<proteinExistence type="predicted"/>
<keyword evidence="2" id="KW-0472">Membrane</keyword>
<accession>A0A2N9HV22</accession>
<dbReference type="EMBL" id="OIVN01004186">
    <property type="protein sequence ID" value="SPD15915.1"/>
    <property type="molecule type" value="Genomic_DNA"/>
</dbReference>
<protein>
    <submittedName>
        <fullName evidence="3">Uncharacterized protein</fullName>
    </submittedName>
</protein>